<name>A0A0S1RUT1_9CAUD</name>
<proteinExistence type="predicted"/>
<dbReference type="OrthoDB" id="40290at10239"/>
<dbReference type="GeneID" id="26522988"/>
<organism evidence="2 3">
    <name type="scientific">Klebsiella phage vB_KpnM_KB57</name>
    <dbReference type="NCBI Taxonomy" id="1719140"/>
    <lineage>
        <taxon>Viruses</taxon>
        <taxon>Duplodnaviria</taxon>
        <taxon>Heunggongvirae</taxon>
        <taxon>Uroviricota</taxon>
        <taxon>Caudoviricetes</taxon>
        <taxon>Vequintavirinae</taxon>
        <taxon>Mydovirus</taxon>
        <taxon>Mydovirus KB57</taxon>
    </lineage>
</organism>
<evidence type="ECO:0000256" key="1">
    <source>
        <dbReference type="SAM" id="Phobius"/>
    </source>
</evidence>
<protein>
    <submittedName>
        <fullName evidence="2">Uncharacterized protein</fullName>
    </submittedName>
</protein>
<dbReference type="KEGG" id="vg:26522988"/>
<accession>A0A0S1RUT1</accession>
<feature type="transmembrane region" description="Helical" evidence="1">
    <location>
        <begin position="35"/>
        <end position="56"/>
    </location>
</feature>
<keyword evidence="3" id="KW-1185">Reference proteome</keyword>
<reference evidence="2 3" key="1">
    <citation type="submission" date="2015-10" db="EMBL/GenBank/DDBJ databases">
        <title>Complete genome sequence of Klebsiella pneumoniae bacteriophage vB_KpnM_KB57.</title>
        <authorList>
            <person name="Volozhantsev N.V."/>
            <person name="Popova A.V."/>
            <person name="Krasilnikova V.M."/>
            <person name="Bogun A.G."/>
        </authorList>
    </citation>
    <scope>NUCLEOTIDE SEQUENCE [LARGE SCALE GENOMIC DNA]</scope>
</reference>
<keyword evidence="1" id="KW-0472">Membrane</keyword>
<gene>
    <name evidence="2" type="ORF">KB57_032</name>
</gene>
<dbReference type="EMBL" id="KT934943">
    <property type="protein sequence ID" value="ALM02425.1"/>
    <property type="molecule type" value="Genomic_DNA"/>
</dbReference>
<evidence type="ECO:0000313" key="2">
    <source>
        <dbReference type="EMBL" id="ALM02425.1"/>
    </source>
</evidence>
<keyword evidence="1" id="KW-1133">Transmembrane helix</keyword>
<dbReference type="Proteomes" id="UP000203990">
    <property type="component" value="Segment"/>
</dbReference>
<sequence>MKTRVIMFLAVFFGVIMCSITVALCGGAKFGTMEFGWILGTGMTVGAVGGLLAAGLPDYK</sequence>
<dbReference type="RefSeq" id="YP_009187645.1">
    <property type="nucleotide sequence ID" value="NC_028659.1"/>
</dbReference>
<evidence type="ECO:0000313" key="3">
    <source>
        <dbReference type="Proteomes" id="UP000203990"/>
    </source>
</evidence>
<keyword evidence="1" id="KW-0812">Transmembrane</keyword>